<accession>A0ACA9Q4E0</accession>
<protein>
    <submittedName>
        <fullName evidence="1">12513_t:CDS:1</fullName>
    </submittedName>
</protein>
<reference evidence="1" key="1">
    <citation type="submission" date="2021-06" db="EMBL/GenBank/DDBJ databases">
        <authorList>
            <person name="Kallberg Y."/>
            <person name="Tangrot J."/>
            <person name="Rosling A."/>
        </authorList>
    </citation>
    <scope>NUCLEOTIDE SEQUENCE</scope>
    <source>
        <strain evidence="1">CL356</strain>
    </source>
</reference>
<comment type="caution">
    <text evidence="1">The sequence shown here is derived from an EMBL/GenBank/DDBJ whole genome shotgun (WGS) entry which is preliminary data.</text>
</comment>
<feature type="non-terminal residue" evidence="1">
    <location>
        <position position="83"/>
    </location>
</feature>
<sequence length="83" mass="9950">MWQKDLVVKDEKRHNENDENLDYLRNLENLKGLDNWNFDNLNLEDPDNSVLDDWSLGNSRIENIDCHDFDVDEVAEVDRFQLK</sequence>
<name>A0ACA9Q4E0_9GLOM</name>
<dbReference type="EMBL" id="CAJVPT010044256">
    <property type="protein sequence ID" value="CAG8733975.1"/>
    <property type="molecule type" value="Genomic_DNA"/>
</dbReference>
<organism evidence="1 2">
    <name type="scientific">Acaulospora colombiana</name>
    <dbReference type="NCBI Taxonomy" id="27376"/>
    <lineage>
        <taxon>Eukaryota</taxon>
        <taxon>Fungi</taxon>
        <taxon>Fungi incertae sedis</taxon>
        <taxon>Mucoromycota</taxon>
        <taxon>Glomeromycotina</taxon>
        <taxon>Glomeromycetes</taxon>
        <taxon>Diversisporales</taxon>
        <taxon>Acaulosporaceae</taxon>
        <taxon>Acaulospora</taxon>
    </lineage>
</organism>
<evidence type="ECO:0000313" key="2">
    <source>
        <dbReference type="Proteomes" id="UP000789525"/>
    </source>
</evidence>
<proteinExistence type="predicted"/>
<gene>
    <name evidence="1" type="ORF">ACOLOM_LOCUS11802</name>
</gene>
<evidence type="ECO:0000313" key="1">
    <source>
        <dbReference type="EMBL" id="CAG8733975.1"/>
    </source>
</evidence>
<keyword evidence="2" id="KW-1185">Reference proteome</keyword>
<dbReference type="Proteomes" id="UP000789525">
    <property type="component" value="Unassembled WGS sequence"/>
</dbReference>